<proteinExistence type="predicted"/>
<dbReference type="EnsemblMetazoa" id="CJA24064.1">
    <property type="protein sequence ID" value="CJA24064.1"/>
    <property type="gene ID" value="WBGene00179636"/>
</dbReference>
<evidence type="ECO:0000313" key="2">
    <source>
        <dbReference type="Proteomes" id="UP000005237"/>
    </source>
</evidence>
<accession>A0A8R1E8S2</accession>
<organism evidence="1 2">
    <name type="scientific">Caenorhabditis japonica</name>
    <dbReference type="NCBI Taxonomy" id="281687"/>
    <lineage>
        <taxon>Eukaryota</taxon>
        <taxon>Metazoa</taxon>
        <taxon>Ecdysozoa</taxon>
        <taxon>Nematoda</taxon>
        <taxon>Chromadorea</taxon>
        <taxon>Rhabditida</taxon>
        <taxon>Rhabditina</taxon>
        <taxon>Rhabditomorpha</taxon>
        <taxon>Rhabditoidea</taxon>
        <taxon>Rhabditidae</taxon>
        <taxon>Peloderinae</taxon>
        <taxon>Caenorhabditis</taxon>
    </lineage>
</organism>
<protein>
    <submittedName>
        <fullName evidence="1">Uncharacterized protein</fullName>
    </submittedName>
</protein>
<dbReference type="Proteomes" id="UP000005237">
    <property type="component" value="Unassembled WGS sequence"/>
</dbReference>
<reference evidence="2" key="1">
    <citation type="submission" date="2010-08" db="EMBL/GenBank/DDBJ databases">
        <authorList>
            <consortium name="Caenorhabditis japonica Sequencing Consortium"/>
            <person name="Wilson R.K."/>
        </authorList>
    </citation>
    <scope>NUCLEOTIDE SEQUENCE [LARGE SCALE GENOMIC DNA]</scope>
    <source>
        <strain evidence="2">DF5081</strain>
    </source>
</reference>
<keyword evidence="2" id="KW-1185">Reference proteome</keyword>
<evidence type="ECO:0000313" key="1">
    <source>
        <dbReference type="EnsemblMetazoa" id="CJA24064.1"/>
    </source>
</evidence>
<reference evidence="1" key="2">
    <citation type="submission" date="2022-06" db="UniProtKB">
        <authorList>
            <consortium name="EnsemblMetazoa"/>
        </authorList>
    </citation>
    <scope>IDENTIFICATION</scope>
    <source>
        <strain evidence="1">DF5081</strain>
    </source>
</reference>
<dbReference type="AlphaFoldDB" id="A0A8R1E8S2"/>
<name>A0A8R1E8S2_CAEJA</name>
<sequence length="148" mass="16098">MEETRPASVDEEILLENIPEHNNTAKALDELASKVQSLVQAIASLESGIHAVISGQRQLISGVNILNTKQGSTETLGIVSPKKPRLSCPKCQRNHHGYECKQSTPAERFQEAVKSGVCLNCNRPHPGSFKKAPACKKCAASHLTLYHC</sequence>